<accession>C1E5I1</accession>
<dbReference type="eggNOG" id="ENOG502RZVZ">
    <property type="taxonomic scope" value="Eukaryota"/>
</dbReference>
<evidence type="ECO:0000256" key="2">
    <source>
        <dbReference type="ARBA" id="ARBA00022723"/>
    </source>
</evidence>
<keyword evidence="4" id="KW-0456">Lyase</keyword>
<dbReference type="InParanoid" id="C1E5I1"/>
<dbReference type="STRING" id="296587.C1E5I1"/>
<dbReference type="AlphaFoldDB" id="C1E5I1"/>
<keyword evidence="3" id="KW-0862">Zinc</keyword>
<dbReference type="InterPro" id="IPR011057">
    <property type="entry name" value="Mss4-like_sf"/>
</dbReference>
<dbReference type="PANTHER" id="PTHR33337">
    <property type="entry name" value="GFA DOMAIN-CONTAINING PROTEIN"/>
    <property type="match status" value="1"/>
</dbReference>
<evidence type="ECO:0000313" key="6">
    <source>
        <dbReference type="EMBL" id="ACO63261.1"/>
    </source>
</evidence>
<dbReference type="SUPFAM" id="SSF51316">
    <property type="entry name" value="Mss4-like"/>
    <property type="match status" value="1"/>
</dbReference>
<dbReference type="PROSITE" id="PS51891">
    <property type="entry name" value="CENP_V_GFA"/>
    <property type="match status" value="1"/>
</dbReference>
<dbReference type="GO" id="GO:0016846">
    <property type="term" value="F:carbon-sulfur lyase activity"/>
    <property type="evidence" value="ECO:0007669"/>
    <property type="project" value="InterPro"/>
</dbReference>
<sequence>MAAPSARLQSMSINVGAEVGADDASSVDAVTRTGTCLCGAVSVVLTGKPTAVSICHCVICRKLSGAPFSAQALVKATQVSVVANDIEGGGDAASSGEFSSVTPSLTSYASSPAVERHRCASCQSPVYATLAKGKMAAVPLAMLDAVRDDAAMAPTHHMYYADRIMDVPDHLPKYVKSAGRQAELWKGD</sequence>
<evidence type="ECO:0000259" key="5">
    <source>
        <dbReference type="PROSITE" id="PS51891"/>
    </source>
</evidence>
<evidence type="ECO:0000256" key="3">
    <source>
        <dbReference type="ARBA" id="ARBA00022833"/>
    </source>
</evidence>
<evidence type="ECO:0000313" key="7">
    <source>
        <dbReference type="Proteomes" id="UP000002009"/>
    </source>
</evidence>
<dbReference type="OMA" id="VSICHCV"/>
<evidence type="ECO:0000256" key="1">
    <source>
        <dbReference type="ARBA" id="ARBA00005495"/>
    </source>
</evidence>
<dbReference type="KEGG" id="mis:MICPUN_58324"/>
<dbReference type="Gene3D" id="3.90.1590.10">
    <property type="entry name" value="glutathione-dependent formaldehyde- activating enzyme (gfa)"/>
    <property type="match status" value="1"/>
</dbReference>
<dbReference type="Pfam" id="PF04828">
    <property type="entry name" value="GFA"/>
    <property type="match status" value="1"/>
</dbReference>
<dbReference type="OrthoDB" id="498284at2759"/>
<dbReference type="InterPro" id="IPR006913">
    <property type="entry name" value="CENP-V/GFA"/>
</dbReference>
<keyword evidence="7" id="KW-1185">Reference proteome</keyword>
<reference evidence="6 7" key="1">
    <citation type="journal article" date="2009" name="Science">
        <title>Green evolution and dynamic adaptations revealed by genomes of the marine picoeukaryotes Micromonas.</title>
        <authorList>
            <person name="Worden A.Z."/>
            <person name="Lee J.H."/>
            <person name="Mock T."/>
            <person name="Rouze P."/>
            <person name="Simmons M.P."/>
            <person name="Aerts A.L."/>
            <person name="Allen A.E."/>
            <person name="Cuvelier M.L."/>
            <person name="Derelle E."/>
            <person name="Everett M.V."/>
            <person name="Foulon E."/>
            <person name="Grimwood J."/>
            <person name="Gundlach H."/>
            <person name="Henrissat B."/>
            <person name="Napoli C."/>
            <person name="McDonald S.M."/>
            <person name="Parker M.S."/>
            <person name="Rombauts S."/>
            <person name="Salamov A."/>
            <person name="Von Dassow P."/>
            <person name="Badger J.H."/>
            <person name="Coutinho P.M."/>
            <person name="Demir E."/>
            <person name="Dubchak I."/>
            <person name="Gentemann C."/>
            <person name="Eikrem W."/>
            <person name="Gready J.E."/>
            <person name="John U."/>
            <person name="Lanier W."/>
            <person name="Lindquist E.A."/>
            <person name="Lucas S."/>
            <person name="Mayer K.F."/>
            <person name="Moreau H."/>
            <person name="Not F."/>
            <person name="Otillar R."/>
            <person name="Panaud O."/>
            <person name="Pangilinan J."/>
            <person name="Paulsen I."/>
            <person name="Piegu B."/>
            <person name="Poliakov A."/>
            <person name="Robbens S."/>
            <person name="Schmutz J."/>
            <person name="Toulza E."/>
            <person name="Wyss T."/>
            <person name="Zelensky A."/>
            <person name="Zhou K."/>
            <person name="Armbrust E.V."/>
            <person name="Bhattacharya D."/>
            <person name="Goodenough U.W."/>
            <person name="Van de Peer Y."/>
            <person name="Grigoriev I.V."/>
        </authorList>
    </citation>
    <scope>NUCLEOTIDE SEQUENCE [LARGE SCALE GENOMIC DNA]</scope>
    <source>
        <strain evidence="7">RCC299 / NOUM17</strain>
    </source>
</reference>
<dbReference type="EMBL" id="CP001326">
    <property type="protein sequence ID" value="ACO63261.1"/>
    <property type="molecule type" value="Genomic_DNA"/>
</dbReference>
<dbReference type="GO" id="GO:0046872">
    <property type="term" value="F:metal ion binding"/>
    <property type="evidence" value="ECO:0007669"/>
    <property type="project" value="UniProtKB-KW"/>
</dbReference>
<dbReference type="GeneID" id="8243663"/>
<dbReference type="RefSeq" id="XP_002502003.1">
    <property type="nucleotide sequence ID" value="XM_002501957.1"/>
</dbReference>
<organism evidence="6 7">
    <name type="scientific">Micromonas commoda (strain RCC299 / NOUM17 / CCMP2709)</name>
    <name type="common">Picoplanktonic green alga</name>
    <dbReference type="NCBI Taxonomy" id="296587"/>
    <lineage>
        <taxon>Eukaryota</taxon>
        <taxon>Viridiplantae</taxon>
        <taxon>Chlorophyta</taxon>
        <taxon>Mamiellophyceae</taxon>
        <taxon>Mamiellales</taxon>
        <taxon>Mamiellaceae</taxon>
        <taxon>Micromonas</taxon>
    </lineage>
</organism>
<dbReference type="PANTHER" id="PTHR33337:SF40">
    <property type="entry name" value="CENP-V_GFA DOMAIN-CONTAINING PROTEIN-RELATED"/>
    <property type="match status" value="1"/>
</dbReference>
<feature type="domain" description="CENP-V/GFA" evidence="5">
    <location>
        <begin position="32"/>
        <end position="161"/>
    </location>
</feature>
<evidence type="ECO:0000256" key="4">
    <source>
        <dbReference type="ARBA" id="ARBA00023239"/>
    </source>
</evidence>
<name>C1E5I1_MICCC</name>
<protein>
    <recommendedName>
        <fullName evidence="5">CENP-V/GFA domain-containing protein</fullName>
    </recommendedName>
</protein>
<keyword evidence="2" id="KW-0479">Metal-binding</keyword>
<dbReference type="Proteomes" id="UP000002009">
    <property type="component" value="Chromosome 5"/>
</dbReference>
<gene>
    <name evidence="6" type="ORF">MICPUN_58324</name>
</gene>
<proteinExistence type="inferred from homology"/>
<comment type="similarity">
    <text evidence="1">Belongs to the Gfa family.</text>
</comment>